<dbReference type="AlphaFoldDB" id="A0AAW4ZXG3"/>
<dbReference type="EMBL" id="WMCP01000003">
    <property type="protein sequence ID" value="MCF2300986.1"/>
    <property type="molecule type" value="Genomic_DNA"/>
</dbReference>
<evidence type="ECO:0000313" key="3">
    <source>
        <dbReference type="Proteomes" id="UP000813876"/>
    </source>
</evidence>
<sequence>MTQSVLVRAQDGISAWKIAFNHQDAAGCAAQYAEDAIMEAQPFGVFEGRKAIQAFWQNIIDQGFKDVNYSNMVWQSDNDTGYILMADWTMNKAFGVVHKEVWQLQADGQARLTYDKFEVIG</sequence>
<evidence type="ECO:0000259" key="1">
    <source>
        <dbReference type="Pfam" id="PF12680"/>
    </source>
</evidence>
<feature type="domain" description="SnoaL-like" evidence="1">
    <location>
        <begin position="19"/>
        <end position="90"/>
    </location>
</feature>
<dbReference type="InterPro" id="IPR037401">
    <property type="entry name" value="SnoaL-like"/>
</dbReference>
<organism evidence="2 3">
    <name type="scientific">Photobacterium phosphoreum</name>
    <dbReference type="NCBI Taxonomy" id="659"/>
    <lineage>
        <taxon>Bacteria</taxon>
        <taxon>Pseudomonadati</taxon>
        <taxon>Pseudomonadota</taxon>
        <taxon>Gammaproteobacteria</taxon>
        <taxon>Vibrionales</taxon>
        <taxon>Vibrionaceae</taxon>
        <taxon>Photobacterium</taxon>
    </lineage>
</organism>
<reference evidence="2" key="1">
    <citation type="submission" date="2019-11" db="EMBL/GenBank/DDBJ databases">
        <title>Comparative genomics of photobacteria reveal adaptation to distinct habitats.</title>
        <authorList>
            <person name="Fuertes-Perez S."/>
            <person name="Hilgarth M."/>
            <person name="Vogel R.F."/>
        </authorList>
    </citation>
    <scope>NUCLEOTIDE SEQUENCE</scope>
    <source>
        <strain evidence="2">TMW2.2145</strain>
    </source>
</reference>
<proteinExistence type="predicted"/>
<dbReference type="RefSeq" id="WP_065208798.1">
    <property type="nucleotide sequence ID" value="NZ_CAMQUW010000014.1"/>
</dbReference>
<gene>
    <name evidence="2" type="ORF">GLP33_04485</name>
</gene>
<comment type="caution">
    <text evidence="2">The sequence shown here is derived from an EMBL/GenBank/DDBJ whole genome shotgun (WGS) entry which is preliminary data.</text>
</comment>
<protein>
    <submittedName>
        <fullName evidence="2">Isochorismatase</fullName>
    </submittedName>
</protein>
<dbReference type="Pfam" id="PF12680">
    <property type="entry name" value="SnoaL_2"/>
    <property type="match status" value="1"/>
</dbReference>
<dbReference type="SUPFAM" id="SSF54427">
    <property type="entry name" value="NTF2-like"/>
    <property type="match status" value="1"/>
</dbReference>
<dbReference type="Proteomes" id="UP000813876">
    <property type="component" value="Unassembled WGS sequence"/>
</dbReference>
<evidence type="ECO:0000313" key="2">
    <source>
        <dbReference type="EMBL" id="MCF2300986.1"/>
    </source>
</evidence>
<dbReference type="InterPro" id="IPR032710">
    <property type="entry name" value="NTF2-like_dom_sf"/>
</dbReference>
<dbReference type="Gene3D" id="3.10.450.50">
    <property type="match status" value="1"/>
</dbReference>
<accession>A0AAW4ZXG3</accession>
<name>A0AAW4ZXG3_PHOPO</name>